<gene>
    <name evidence="3" type="ORF">LY11_03039</name>
</gene>
<keyword evidence="1" id="KW-0732">Signal</keyword>
<protein>
    <recommendedName>
        <fullName evidence="2">Polysaccharide lyase 14 domain-containing protein</fullName>
    </recommendedName>
</protein>
<evidence type="ECO:0000256" key="1">
    <source>
        <dbReference type="SAM" id="SignalP"/>
    </source>
</evidence>
<feature type="domain" description="Polysaccharide lyase 14" evidence="2">
    <location>
        <begin position="84"/>
        <end position="287"/>
    </location>
</feature>
<dbReference type="Pfam" id="PF21294">
    <property type="entry name" value="Polysacc_lyase_14"/>
    <property type="match status" value="1"/>
</dbReference>
<feature type="signal peptide" evidence="1">
    <location>
        <begin position="1"/>
        <end position="22"/>
    </location>
</feature>
<feature type="chain" id="PRO_5016270718" description="Polysaccharide lyase 14 domain-containing protein" evidence="1">
    <location>
        <begin position="23"/>
        <end position="295"/>
    </location>
</feature>
<accession>A0A327SU61</accession>
<proteinExistence type="predicted"/>
<sequence>MKTIFKQSNFLLAALGITIAIAGCKKDVQSNEIIDEDATTTARAVYANRTVNFTHSDGAYSKATAAADMGDILGNWQAGNVNISNNQVSVRIPANSISSVPASAGSGNTVQIDVPDGSEYELSFKIRFDSNFQWSRGGKAGFGFLIGDGFTGCNKADSGTGGSARIMWYNPSNQKDNSGTDKPYFRPYVYYKDMPEDCGNNFGKQSKQLAKNTWYTVKIKIKSNTGANFDGQISYSVDGVDLLTKNDIRWTTDTSKRLIKVITFHTFRGGSQDYWASTSDGLIYYDDLTWNRIAS</sequence>
<dbReference type="RefSeq" id="WP_245952783.1">
    <property type="nucleotide sequence ID" value="NZ_QLLR01000015.1"/>
</dbReference>
<evidence type="ECO:0000313" key="4">
    <source>
        <dbReference type="Proteomes" id="UP000249754"/>
    </source>
</evidence>
<dbReference type="PANTHER" id="PTHR40124">
    <property type="match status" value="1"/>
</dbReference>
<name>A0A327SU61_9SPHI</name>
<dbReference type="Gene3D" id="2.60.120.200">
    <property type="match status" value="1"/>
</dbReference>
<comment type="caution">
    <text evidence="3">The sequence shown here is derived from an EMBL/GenBank/DDBJ whole genome shotgun (WGS) entry which is preliminary data.</text>
</comment>
<dbReference type="PANTHER" id="PTHR40124:SF1">
    <property type="entry name" value="DISAGGREGATASE RELATED REPEAT PROTEIN"/>
    <property type="match status" value="1"/>
</dbReference>
<dbReference type="InterPro" id="IPR048958">
    <property type="entry name" value="Polysacc_lyase_14"/>
</dbReference>
<organism evidence="3 4">
    <name type="scientific">Pedobacter cryoconitis</name>
    <dbReference type="NCBI Taxonomy" id="188932"/>
    <lineage>
        <taxon>Bacteria</taxon>
        <taxon>Pseudomonadati</taxon>
        <taxon>Bacteroidota</taxon>
        <taxon>Sphingobacteriia</taxon>
        <taxon>Sphingobacteriales</taxon>
        <taxon>Sphingobacteriaceae</taxon>
        <taxon>Pedobacter</taxon>
    </lineage>
</organism>
<dbReference type="PROSITE" id="PS51257">
    <property type="entry name" value="PROKAR_LIPOPROTEIN"/>
    <property type="match status" value="1"/>
</dbReference>
<dbReference type="EMBL" id="QLLR01000015">
    <property type="protein sequence ID" value="RAJ29147.1"/>
    <property type="molecule type" value="Genomic_DNA"/>
</dbReference>
<dbReference type="AlphaFoldDB" id="A0A327SU61"/>
<evidence type="ECO:0000313" key="3">
    <source>
        <dbReference type="EMBL" id="RAJ29147.1"/>
    </source>
</evidence>
<reference evidence="3 4" key="1">
    <citation type="submission" date="2018-06" db="EMBL/GenBank/DDBJ databases">
        <title>Genomic Encyclopedia of Archaeal and Bacterial Type Strains, Phase II (KMG-II): from individual species to whole genera.</title>
        <authorList>
            <person name="Goeker M."/>
        </authorList>
    </citation>
    <scope>NUCLEOTIDE SEQUENCE [LARGE SCALE GENOMIC DNA]</scope>
    <source>
        <strain evidence="3 4">DSM 14825</strain>
    </source>
</reference>
<evidence type="ECO:0000259" key="2">
    <source>
        <dbReference type="Pfam" id="PF21294"/>
    </source>
</evidence>
<dbReference type="Proteomes" id="UP000249754">
    <property type="component" value="Unassembled WGS sequence"/>
</dbReference>